<protein>
    <submittedName>
        <fullName evidence="2">Uncharacterized protein</fullName>
    </submittedName>
</protein>
<evidence type="ECO:0000313" key="3">
    <source>
        <dbReference type="Proteomes" id="UP000800200"/>
    </source>
</evidence>
<dbReference type="Pfam" id="PF11915">
    <property type="entry name" value="DUF3433"/>
    <property type="match status" value="1"/>
</dbReference>
<sequence length="226" mass="25251">MEKRGTGLNPKGESPDRDYRLYQTASVYQASIPFFNTQISSVAPYSIVPTLRAVGLGLWWDTLDKSFRTVQPYLSMWKDEASISHGLSYRSTYWAWAALKSASNKHWLLSFITIGSTPCQVFIIVMSAFFESDPGNFLHSVALDRALEPRQNLMRTQVSMAERSSGDFATQIVEHLYSNISSNWIYGATIQLSLSGSEPAWSTNGWSFTPITISNVSGVRDTIQIG</sequence>
<dbReference type="PANTHER" id="PTHR37544:SF3">
    <property type="entry name" value="SPRAY"/>
    <property type="match status" value="1"/>
</dbReference>
<dbReference type="Proteomes" id="UP000800200">
    <property type="component" value="Unassembled WGS sequence"/>
</dbReference>
<keyword evidence="1" id="KW-1133">Transmembrane helix</keyword>
<dbReference type="OrthoDB" id="3248909at2759"/>
<dbReference type="PANTHER" id="PTHR37544">
    <property type="entry name" value="SPRAY-RELATED"/>
    <property type="match status" value="1"/>
</dbReference>
<reference evidence="2" key="1">
    <citation type="journal article" date="2020" name="Stud. Mycol.">
        <title>101 Dothideomycetes genomes: a test case for predicting lifestyles and emergence of pathogens.</title>
        <authorList>
            <person name="Haridas S."/>
            <person name="Albert R."/>
            <person name="Binder M."/>
            <person name="Bloem J."/>
            <person name="Labutti K."/>
            <person name="Salamov A."/>
            <person name="Andreopoulos B."/>
            <person name="Baker S."/>
            <person name="Barry K."/>
            <person name="Bills G."/>
            <person name="Bluhm B."/>
            <person name="Cannon C."/>
            <person name="Castanera R."/>
            <person name="Culley D."/>
            <person name="Daum C."/>
            <person name="Ezra D."/>
            <person name="Gonzalez J."/>
            <person name="Henrissat B."/>
            <person name="Kuo A."/>
            <person name="Liang C."/>
            <person name="Lipzen A."/>
            <person name="Lutzoni F."/>
            <person name="Magnuson J."/>
            <person name="Mondo S."/>
            <person name="Nolan M."/>
            <person name="Ohm R."/>
            <person name="Pangilinan J."/>
            <person name="Park H.-J."/>
            <person name="Ramirez L."/>
            <person name="Alfaro M."/>
            <person name="Sun H."/>
            <person name="Tritt A."/>
            <person name="Yoshinaga Y."/>
            <person name="Zwiers L.-H."/>
            <person name="Turgeon B."/>
            <person name="Goodwin S."/>
            <person name="Spatafora J."/>
            <person name="Crous P."/>
            <person name="Grigoriev I."/>
        </authorList>
    </citation>
    <scope>NUCLEOTIDE SEQUENCE</scope>
    <source>
        <strain evidence="2">CBS 207.26</strain>
    </source>
</reference>
<name>A0A6A6EX96_9PEZI</name>
<keyword evidence="1" id="KW-0812">Transmembrane</keyword>
<proteinExistence type="predicted"/>
<dbReference type="AlphaFoldDB" id="A0A6A6EX96"/>
<keyword evidence="1" id="KW-0472">Membrane</keyword>
<gene>
    <name evidence="2" type="ORF">K469DRAFT_744158</name>
</gene>
<accession>A0A6A6EX96</accession>
<keyword evidence="3" id="KW-1185">Reference proteome</keyword>
<feature type="transmembrane region" description="Helical" evidence="1">
    <location>
        <begin position="107"/>
        <end position="130"/>
    </location>
</feature>
<dbReference type="EMBL" id="ML994610">
    <property type="protein sequence ID" value="KAF2195642.1"/>
    <property type="molecule type" value="Genomic_DNA"/>
</dbReference>
<evidence type="ECO:0000313" key="2">
    <source>
        <dbReference type="EMBL" id="KAF2195642.1"/>
    </source>
</evidence>
<organism evidence="2 3">
    <name type="scientific">Zopfia rhizophila CBS 207.26</name>
    <dbReference type="NCBI Taxonomy" id="1314779"/>
    <lineage>
        <taxon>Eukaryota</taxon>
        <taxon>Fungi</taxon>
        <taxon>Dikarya</taxon>
        <taxon>Ascomycota</taxon>
        <taxon>Pezizomycotina</taxon>
        <taxon>Dothideomycetes</taxon>
        <taxon>Dothideomycetes incertae sedis</taxon>
        <taxon>Zopfiaceae</taxon>
        <taxon>Zopfia</taxon>
    </lineage>
</organism>
<dbReference type="InterPro" id="IPR021840">
    <property type="entry name" value="DUF3433"/>
</dbReference>
<evidence type="ECO:0000256" key="1">
    <source>
        <dbReference type="SAM" id="Phobius"/>
    </source>
</evidence>